<dbReference type="Gene3D" id="1.10.10.60">
    <property type="entry name" value="Homeodomain-like"/>
    <property type="match status" value="2"/>
</dbReference>
<evidence type="ECO:0000256" key="3">
    <source>
        <dbReference type="ARBA" id="ARBA00023163"/>
    </source>
</evidence>
<dbReference type="InterPro" id="IPR010499">
    <property type="entry name" value="AraC_E-bd"/>
</dbReference>
<dbReference type="PANTHER" id="PTHR40055:SF1">
    <property type="entry name" value="TRANSCRIPTIONAL REGULATOR YGIV-RELATED"/>
    <property type="match status" value="1"/>
</dbReference>
<keyword evidence="1" id="KW-0805">Transcription regulation</keyword>
<keyword evidence="3" id="KW-0804">Transcription</keyword>
<dbReference type="SUPFAM" id="SSF55136">
    <property type="entry name" value="Probable bacterial effector-binding domain"/>
    <property type="match status" value="1"/>
</dbReference>
<dbReference type="Pfam" id="PF12833">
    <property type="entry name" value="HTH_18"/>
    <property type="match status" value="1"/>
</dbReference>
<evidence type="ECO:0000259" key="4">
    <source>
        <dbReference type="PROSITE" id="PS01124"/>
    </source>
</evidence>
<dbReference type="OrthoDB" id="282744at2"/>
<evidence type="ECO:0000313" key="5">
    <source>
        <dbReference type="EMBL" id="SDI31950.1"/>
    </source>
</evidence>
<dbReference type="InterPro" id="IPR029442">
    <property type="entry name" value="GyrI-like"/>
</dbReference>
<keyword evidence="6" id="KW-1185">Reference proteome</keyword>
<evidence type="ECO:0000256" key="1">
    <source>
        <dbReference type="ARBA" id="ARBA00023015"/>
    </source>
</evidence>
<protein>
    <submittedName>
        <fullName evidence="5">AraC family transcriptional regulator</fullName>
    </submittedName>
</protein>
<dbReference type="InterPro" id="IPR009057">
    <property type="entry name" value="Homeodomain-like_sf"/>
</dbReference>
<name>A0A1G8JMU1_9GAMM</name>
<evidence type="ECO:0000256" key="2">
    <source>
        <dbReference type="ARBA" id="ARBA00023125"/>
    </source>
</evidence>
<dbReference type="InterPro" id="IPR011256">
    <property type="entry name" value="Reg_factor_effector_dom_sf"/>
</dbReference>
<dbReference type="Pfam" id="PF06445">
    <property type="entry name" value="GyrI-like"/>
    <property type="match status" value="1"/>
</dbReference>
<dbReference type="PANTHER" id="PTHR40055">
    <property type="entry name" value="TRANSCRIPTIONAL REGULATOR YGIV-RELATED"/>
    <property type="match status" value="1"/>
</dbReference>
<proteinExistence type="predicted"/>
<dbReference type="SMART" id="SM00871">
    <property type="entry name" value="AraC_E_bind"/>
    <property type="match status" value="1"/>
</dbReference>
<feature type="domain" description="HTH araC/xylS-type" evidence="4">
    <location>
        <begin position="10"/>
        <end position="108"/>
    </location>
</feature>
<dbReference type="RefSeq" id="WP_090361306.1">
    <property type="nucleotide sequence ID" value="NZ_FNEM01000001.1"/>
</dbReference>
<dbReference type="Proteomes" id="UP000199527">
    <property type="component" value="Unassembled WGS sequence"/>
</dbReference>
<dbReference type="PROSITE" id="PS00041">
    <property type="entry name" value="HTH_ARAC_FAMILY_1"/>
    <property type="match status" value="1"/>
</dbReference>
<dbReference type="GO" id="GO:0043565">
    <property type="term" value="F:sequence-specific DNA binding"/>
    <property type="evidence" value="ECO:0007669"/>
    <property type="project" value="InterPro"/>
</dbReference>
<dbReference type="PROSITE" id="PS01124">
    <property type="entry name" value="HTH_ARAC_FAMILY_2"/>
    <property type="match status" value="1"/>
</dbReference>
<dbReference type="GO" id="GO:0003700">
    <property type="term" value="F:DNA-binding transcription factor activity"/>
    <property type="evidence" value="ECO:0007669"/>
    <property type="project" value="InterPro"/>
</dbReference>
<organism evidence="5 6">
    <name type="scientific">Ferrimonas sediminum</name>
    <dbReference type="NCBI Taxonomy" id="718193"/>
    <lineage>
        <taxon>Bacteria</taxon>
        <taxon>Pseudomonadati</taxon>
        <taxon>Pseudomonadota</taxon>
        <taxon>Gammaproteobacteria</taxon>
        <taxon>Alteromonadales</taxon>
        <taxon>Ferrimonadaceae</taxon>
        <taxon>Ferrimonas</taxon>
    </lineage>
</organism>
<gene>
    <name evidence="5" type="ORF">SAMN04488540_10186</name>
</gene>
<dbReference type="SMART" id="SM00342">
    <property type="entry name" value="HTH_ARAC"/>
    <property type="match status" value="1"/>
</dbReference>
<dbReference type="InterPro" id="IPR050908">
    <property type="entry name" value="SmbC-like"/>
</dbReference>
<dbReference type="SUPFAM" id="SSF46689">
    <property type="entry name" value="Homeodomain-like"/>
    <property type="match status" value="2"/>
</dbReference>
<sequence length="301" mass="33777">MATDYLQRLQPVIRYLERHYNQPLNLSKVAALAHLSPYHFHRIFKAVTGETLNDYLRRLRLEGAAGDLFYTKAPVVNVAMEYGFSSSQSLAKAFRQYFGLTPTQIRDCQVLEELSQVLRSSKIGHRLRKPGHDSAAAVPYTGTVFNSWSTEMNHHHFEAGTMAFIRVTGPYGQGYEAPCTRLHQWAQASGLGQCKCLFIYHDNPEITPAEHCRTDIGLLVPQGTRVPQGVELQPFDGGDYATIRKTVSEHDQYVSSWNDLLGQVVAAGLECDDRFCFEWYHDVDLATGVADVSFCTAIRAG</sequence>
<accession>A0A1G8JMU1</accession>
<keyword evidence="2" id="KW-0238">DNA-binding</keyword>
<dbReference type="AlphaFoldDB" id="A0A1G8JMU1"/>
<dbReference type="InterPro" id="IPR018062">
    <property type="entry name" value="HTH_AraC-typ_CS"/>
</dbReference>
<dbReference type="Gene3D" id="3.20.80.10">
    <property type="entry name" value="Regulatory factor, effector binding domain"/>
    <property type="match status" value="1"/>
</dbReference>
<dbReference type="EMBL" id="FNEM01000001">
    <property type="protein sequence ID" value="SDI31950.1"/>
    <property type="molecule type" value="Genomic_DNA"/>
</dbReference>
<evidence type="ECO:0000313" key="6">
    <source>
        <dbReference type="Proteomes" id="UP000199527"/>
    </source>
</evidence>
<dbReference type="InterPro" id="IPR018060">
    <property type="entry name" value="HTH_AraC"/>
</dbReference>
<reference evidence="6" key="1">
    <citation type="submission" date="2016-10" db="EMBL/GenBank/DDBJ databases">
        <authorList>
            <person name="Varghese N."/>
            <person name="Submissions S."/>
        </authorList>
    </citation>
    <scope>NUCLEOTIDE SEQUENCE [LARGE SCALE GENOMIC DNA]</scope>
    <source>
        <strain evidence="6">DSM 23317</strain>
    </source>
</reference>